<evidence type="ECO:0000256" key="2">
    <source>
        <dbReference type="PROSITE-ProRule" id="PRU00335"/>
    </source>
</evidence>
<dbReference type="EMBL" id="JAEEGA010000004">
    <property type="protein sequence ID" value="MBP1040946.1"/>
    <property type="molecule type" value="Genomic_DNA"/>
</dbReference>
<dbReference type="InterPro" id="IPR001647">
    <property type="entry name" value="HTH_TetR"/>
</dbReference>
<dbReference type="PRINTS" id="PR00455">
    <property type="entry name" value="HTHTETR"/>
</dbReference>
<dbReference type="GO" id="GO:0003700">
    <property type="term" value="F:DNA-binding transcription factor activity"/>
    <property type="evidence" value="ECO:0007669"/>
    <property type="project" value="TreeGrafter"/>
</dbReference>
<evidence type="ECO:0000256" key="1">
    <source>
        <dbReference type="ARBA" id="ARBA00023125"/>
    </source>
</evidence>
<dbReference type="GO" id="GO:0000976">
    <property type="term" value="F:transcription cis-regulatory region binding"/>
    <property type="evidence" value="ECO:0007669"/>
    <property type="project" value="TreeGrafter"/>
</dbReference>
<comment type="caution">
    <text evidence="4">The sequence shown here is derived from an EMBL/GenBank/DDBJ whole genome shotgun (WGS) entry which is preliminary data.</text>
</comment>
<reference evidence="4" key="1">
    <citation type="submission" date="2020-12" db="EMBL/GenBank/DDBJ databases">
        <title>Vagococcus allomyrinae sp. nov. and Enterococcus lavae sp. nov., isolated from the larvae of Allomyrina dichotoma.</title>
        <authorList>
            <person name="Lee S.D."/>
        </authorList>
    </citation>
    <scope>NUCLEOTIDE SEQUENCE</scope>
    <source>
        <strain evidence="4">BWB3-3</strain>
    </source>
</reference>
<dbReference type="Proteomes" id="UP000674938">
    <property type="component" value="Unassembled WGS sequence"/>
</dbReference>
<protein>
    <submittedName>
        <fullName evidence="4">TetR/AcrR family transcriptional regulator</fullName>
    </submittedName>
</protein>
<keyword evidence="1 2" id="KW-0238">DNA-binding</keyword>
<keyword evidence="5" id="KW-1185">Reference proteome</keyword>
<dbReference type="InterPro" id="IPR050109">
    <property type="entry name" value="HTH-type_TetR-like_transc_reg"/>
</dbReference>
<sequence length="206" mass="23748">MSRKEKEKQALQQKIFNAATQIVTEEGYEKLSIRKIATKIEYSPTTIYNYFKNKDEILMSIAYDIYREVVENVKQVIKDHQQASPREKFVLTSRCYISIMLENPEKFRAVMLTSGLSLSEDLKARDPEEVQEGNYLLQMLLEEGMATNDFRNVQENSAELILISLMGLVFNIVSYRVTDPIQIEQMTTAYIDLLLNGIGGTQNEKE</sequence>
<proteinExistence type="predicted"/>
<evidence type="ECO:0000313" key="5">
    <source>
        <dbReference type="Proteomes" id="UP000674938"/>
    </source>
</evidence>
<evidence type="ECO:0000313" key="4">
    <source>
        <dbReference type="EMBL" id="MBP1040946.1"/>
    </source>
</evidence>
<dbReference type="AlphaFoldDB" id="A0A940SVC8"/>
<dbReference type="PANTHER" id="PTHR30055">
    <property type="entry name" value="HTH-TYPE TRANSCRIPTIONAL REGULATOR RUTR"/>
    <property type="match status" value="1"/>
</dbReference>
<dbReference type="SUPFAM" id="SSF46689">
    <property type="entry name" value="Homeodomain-like"/>
    <property type="match status" value="1"/>
</dbReference>
<dbReference type="Gene3D" id="1.10.357.10">
    <property type="entry name" value="Tetracycline Repressor, domain 2"/>
    <property type="match status" value="1"/>
</dbReference>
<dbReference type="PANTHER" id="PTHR30055:SF212">
    <property type="entry name" value="TETR-FAMILY FAMILY TRANSCRIPTIONAL REGULATOR"/>
    <property type="match status" value="1"/>
</dbReference>
<dbReference type="InterPro" id="IPR009057">
    <property type="entry name" value="Homeodomain-like_sf"/>
</dbReference>
<evidence type="ECO:0000259" key="3">
    <source>
        <dbReference type="PROSITE" id="PS50977"/>
    </source>
</evidence>
<accession>A0A940SVC8</accession>
<name>A0A940SVC8_9ENTE</name>
<feature type="domain" description="HTH tetR-type" evidence="3">
    <location>
        <begin position="9"/>
        <end position="69"/>
    </location>
</feature>
<dbReference type="PROSITE" id="PS50977">
    <property type="entry name" value="HTH_TETR_2"/>
    <property type="match status" value="1"/>
</dbReference>
<dbReference type="RefSeq" id="WP_209526514.1">
    <property type="nucleotide sequence ID" value="NZ_JAEEGA010000004.1"/>
</dbReference>
<gene>
    <name evidence="4" type="ORF">I6N95_08010</name>
</gene>
<feature type="DNA-binding region" description="H-T-H motif" evidence="2">
    <location>
        <begin position="32"/>
        <end position="51"/>
    </location>
</feature>
<dbReference type="SUPFAM" id="SSF48498">
    <property type="entry name" value="Tetracyclin repressor-like, C-terminal domain"/>
    <property type="match status" value="1"/>
</dbReference>
<organism evidence="4 5">
    <name type="scientific">Vagococcus allomyrinae</name>
    <dbReference type="NCBI Taxonomy" id="2794353"/>
    <lineage>
        <taxon>Bacteria</taxon>
        <taxon>Bacillati</taxon>
        <taxon>Bacillota</taxon>
        <taxon>Bacilli</taxon>
        <taxon>Lactobacillales</taxon>
        <taxon>Enterococcaceae</taxon>
        <taxon>Vagococcus</taxon>
    </lineage>
</organism>
<dbReference type="InterPro" id="IPR036271">
    <property type="entry name" value="Tet_transcr_reg_TetR-rel_C_sf"/>
</dbReference>
<dbReference type="Gene3D" id="1.10.10.60">
    <property type="entry name" value="Homeodomain-like"/>
    <property type="match status" value="1"/>
</dbReference>
<dbReference type="Pfam" id="PF00440">
    <property type="entry name" value="TetR_N"/>
    <property type="match status" value="1"/>
</dbReference>